<keyword evidence="3" id="KW-0378">Hydrolase</keyword>
<reference evidence="5" key="1">
    <citation type="journal article" date="2015" name="Nature">
        <title>Complex archaea that bridge the gap between prokaryotes and eukaryotes.</title>
        <authorList>
            <person name="Spang A."/>
            <person name="Saw J.H."/>
            <person name="Jorgensen S.L."/>
            <person name="Zaremba-Niedzwiedzka K."/>
            <person name="Martijn J."/>
            <person name="Lind A.E."/>
            <person name="van Eijk R."/>
            <person name="Schleper C."/>
            <person name="Guy L."/>
            <person name="Ettema T.J."/>
        </authorList>
    </citation>
    <scope>NUCLEOTIDE SEQUENCE</scope>
</reference>
<dbReference type="GO" id="GO:0006508">
    <property type="term" value="P:proteolysis"/>
    <property type="evidence" value="ECO:0007669"/>
    <property type="project" value="UniProtKB-KW"/>
</dbReference>
<dbReference type="InterPro" id="IPR051458">
    <property type="entry name" value="Cyt/Met_Dipeptidase"/>
</dbReference>
<dbReference type="GO" id="GO:0008233">
    <property type="term" value="F:peptidase activity"/>
    <property type="evidence" value="ECO:0007669"/>
    <property type="project" value="UniProtKB-KW"/>
</dbReference>
<dbReference type="Gene3D" id="3.40.630.10">
    <property type="entry name" value="Zn peptidases"/>
    <property type="match status" value="1"/>
</dbReference>
<sequence length="467" mass="52517">MDSVNSNTKIDILIKQNNAEFIENELRPFLRIPSSTLNKDGIHKAKEFILSYLSDFAEDIKEYQGEINPLITAKVPGKKTHTILIYMMYDTQPIDKGEKWICNPFGAEIRIVPPPLDVLGKCIIARGAYNSKTPLICFLNVIKVLKKNRELPLSLILMFDGEEEIGSPTLQKFLDINSVLFKPCIDVYYPATKQDIEGVSILKLGYKGILSLTFKAYTKNNETHSAFSAMIPNPANDLISLLNTIYSDNKFLIKSLRTPYNLTEGDNLLLNDLMKKLDIESIKKKAGIVETVDDTLRDTFVSYLFKPTFNISTLKSGYLDNGTKNMVANHALCNIDIRFPHDVNVDKIFSEIKEKVEVFSKKSKCSIELIKNAGYEGSRVSKDSILVKSLIKTAKILNFNSEIWPLSAAAAPLSMIQKILGLDFIVGGLGIGGYAHSPNEFIQYDSIINSRLSYFYFLKNYGELVTK</sequence>
<comment type="caution">
    <text evidence="5">The sequence shown here is derived from an EMBL/GenBank/DDBJ whole genome shotgun (WGS) entry which is preliminary data.</text>
</comment>
<organism evidence="5">
    <name type="scientific">marine sediment metagenome</name>
    <dbReference type="NCBI Taxonomy" id="412755"/>
    <lineage>
        <taxon>unclassified sequences</taxon>
        <taxon>metagenomes</taxon>
        <taxon>ecological metagenomes</taxon>
    </lineage>
</organism>
<dbReference type="Pfam" id="PF01546">
    <property type="entry name" value="Peptidase_M20"/>
    <property type="match status" value="1"/>
</dbReference>
<proteinExistence type="predicted"/>
<dbReference type="EMBL" id="LAZR01003043">
    <property type="protein sequence ID" value="KKN22627.1"/>
    <property type="molecule type" value="Genomic_DNA"/>
</dbReference>
<dbReference type="AlphaFoldDB" id="A0A0F9PDR4"/>
<protein>
    <recommendedName>
        <fullName evidence="4">Peptidase M20 dimerisation domain-containing protein</fullName>
    </recommendedName>
</protein>
<gene>
    <name evidence="5" type="ORF">LCGC14_0913100</name>
</gene>
<evidence type="ECO:0000313" key="5">
    <source>
        <dbReference type="EMBL" id="KKN22627.1"/>
    </source>
</evidence>
<dbReference type="PANTHER" id="PTHR43270">
    <property type="entry name" value="BETA-ALA-HIS DIPEPTIDASE"/>
    <property type="match status" value="1"/>
</dbReference>
<dbReference type="Gene3D" id="3.30.70.360">
    <property type="match status" value="1"/>
</dbReference>
<dbReference type="InterPro" id="IPR002933">
    <property type="entry name" value="Peptidase_M20"/>
</dbReference>
<dbReference type="InterPro" id="IPR011650">
    <property type="entry name" value="Peptidase_M20_dimer"/>
</dbReference>
<keyword evidence="2" id="KW-0479">Metal-binding</keyword>
<evidence type="ECO:0000259" key="4">
    <source>
        <dbReference type="Pfam" id="PF07687"/>
    </source>
</evidence>
<name>A0A0F9PDR4_9ZZZZ</name>
<accession>A0A0F9PDR4</accession>
<dbReference type="Pfam" id="PF07687">
    <property type="entry name" value="M20_dimer"/>
    <property type="match status" value="1"/>
</dbReference>
<dbReference type="PANTHER" id="PTHR43270:SF8">
    <property type="entry name" value="DI- AND TRIPEPTIDASE DUG2-RELATED"/>
    <property type="match status" value="1"/>
</dbReference>
<keyword evidence="1" id="KW-0645">Protease</keyword>
<feature type="domain" description="Peptidase M20 dimerisation" evidence="4">
    <location>
        <begin position="207"/>
        <end position="358"/>
    </location>
</feature>
<dbReference type="GO" id="GO:0046872">
    <property type="term" value="F:metal ion binding"/>
    <property type="evidence" value="ECO:0007669"/>
    <property type="project" value="UniProtKB-KW"/>
</dbReference>
<evidence type="ECO:0000256" key="2">
    <source>
        <dbReference type="ARBA" id="ARBA00022723"/>
    </source>
</evidence>
<dbReference type="SUPFAM" id="SSF53187">
    <property type="entry name" value="Zn-dependent exopeptidases"/>
    <property type="match status" value="1"/>
</dbReference>
<evidence type="ECO:0000256" key="3">
    <source>
        <dbReference type="ARBA" id="ARBA00022801"/>
    </source>
</evidence>
<evidence type="ECO:0000256" key="1">
    <source>
        <dbReference type="ARBA" id="ARBA00022670"/>
    </source>
</evidence>